<accession>A0A7Z0CK63</accession>
<dbReference type="EMBL" id="JACBZO010000001">
    <property type="protein sequence ID" value="NYI41578.1"/>
    <property type="molecule type" value="Genomic_DNA"/>
</dbReference>
<keyword evidence="6" id="KW-1185">Reference proteome</keyword>
<keyword evidence="5" id="KW-0378">Hydrolase</keyword>
<keyword evidence="5" id="KW-0269">Exonuclease</keyword>
<feature type="domain" description="PD-(D/E)XK endonuclease-like" evidence="4">
    <location>
        <begin position="7"/>
        <end position="251"/>
    </location>
</feature>
<comment type="caution">
    <text evidence="5">The sequence shown here is derived from an EMBL/GenBank/DDBJ whole genome shotgun (WGS) entry which is preliminary data.</text>
</comment>
<evidence type="ECO:0000256" key="3">
    <source>
        <dbReference type="ARBA" id="ARBA00023204"/>
    </source>
</evidence>
<gene>
    <name evidence="5" type="ORF">BKA03_001697</name>
</gene>
<dbReference type="GO" id="GO:0004386">
    <property type="term" value="F:helicase activity"/>
    <property type="evidence" value="ECO:0007669"/>
    <property type="project" value="UniProtKB-KW"/>
</dbReference>
<dbReference type="InterPro" id="IPR011604">
    <property type="entry name" value="PDDEXK-like_dom_sf"/>
</dbReference>
<dbReference type="Proteomes" id="UP000547973">
    <property type="component" value="Unassembled WGS sequence"/>
</dbReference>
<evidence type="ECO:0000313" key="5">
    <source>
        <dbReference type="EMBL" id="NYI41578.1"/>
    </source>
</evidence>
<evidence type="ECO:0000256" key="2">
    <source>
        <dbReference type="ARBA" id="ARBA00022806"/>
    </source>
</evidence>
<dbReference type="GO" id="GO:0004527">
    <property type="term" value="F:exonuclease activity"/>
    <property type="evidence" value="ECO:0007669"/>
    <property type="project" value="UniProtKB-KW"/>
</dbReference>
<dbReference type="InterPro" id="IPR011335">
    <property type="entry name" value="Restrct_endonuc-II-like"/>
</dbReference>
<organism evidence="5 6">
    <name type="scientific">Demequina lutea</name>
    <dbReference type="NCBI Taxonomy" id="431489"/>
    <lineage>
        <taxon>Bacteria</taxon>
        <taxon>Bacillati</taxon>
        <taxon>Actinomycetota</taxon>
        <taxon>Actinomycetes</taxon>
        <taxon>Micrococcales</taxon>
        <taxon>Demequinaceae</taxon>
        <taxon>Demequina</taxon>
    </lineage>
</organism>
<sequence>MLPEPGLSPSRASDFAQCPLLYRLRTIDKLPEPPQRATTLGTVVHAVLERLFDLPPAQRTRDAANDLLQPEWKRLVNREPAVAELVKDSADAAQFFDDARARVGMYFTLENPERLAPAGRELRLDAALEGGPALRGVVDRMDVSPDGAIRIIDYKSGATPRAGYGQQAEFQMRFYAMLVERSQGTRPSLMRLLYLRDGGVKELEPTDADLAAVEAQVRDTWADIQRRSSAGNFPARPSRLCSWCSFQSACPEFGGTLPNLDADAAERVTGVRPAGAP</sequence>
<name>A0A7Z0CK63_9MICO</name>
<dbReference type="GO" id="GO:0006281">
    <property type="term" value="P:DNA repair"/>
    <property type="evidence" value="ECO:0007669"/>
    <property type="project" value="UniProtKB-KW"/>
</dbReference>
<keyword evidence="5" id="KW-0540">Nuclease</keyword>
<dbReference type="RefSeq" id="WP_179397952.1">
    <property type="nucleotide sequence ID" value="NZ_JACBZO010000001.1"/>
</dbReference>
<keyword evidence="1" id="KW-0227">DNA damage</keyword>
<dbReference type="SUPFAM" id="SSF52980">
    <property type="entry name" value="Restriction endonuclease-like"/>
    <property type="match status" value="1"/>
</dbReference>
<proteinExistence type="predicted"/>
<dbReference type="Gene3D" id="3.90.320.10">
    <property type="match status" value="1"/>
</dbReference>
<dbReference type="AlphaFoldDB" id="A0A7Z0CK63"/>
<evidence type="ECO:0000259" key="4">
    <source>
        <dbReference type="Pfam" id="PF12705"/>
    </source>
</evidence>
<evidence type="ECO:0000313" key="6">
    <source>
        <dbReference type="Proteomes" id="UP000547973"/>
    </source>
</evidence>
<keyword evidence="2" id="KW-0347">Helicase</keyword>
<evidence type="ECO:0000256" key="1">
    <source>
        <dbReference type="ARBA" id="ARBA00022763"/>
    </source>
</evidence>
<protein>
    <submittedName>
        <fullName evidence="5">Putative RecB family exonuclease</fullName>
    </submittedName>
</protein>
<keyword evidence="2" id="KW-0547">Nucleotide-binding</keyword>
<dbReference type="Pfam" id="PF12705">
    <property type="entry name" value="PDDEXK_1"/>
    <property type="match status" value="1"/>
</dbReference>
<keyword evidence="2" id="KW-0067">ATP-binding</keyword>
<dbReference type="InterPro" id="IPR038726">
    <property type="entry name" value="PDDEXK_AddAB-type"/>
</dbReference>
<reference evidence="5 6" key="1">
    <citation type="submission" date="2020-07" db="EMBL/GenBank/DDBJ databases">
        <title>Sequencing the genomes of 1000 actinobacteria strains.</title>
        <authorList>
            <person name="Klenk H.-P."/>
        </authorList>
    </citation>
    <scope>NUCLEOTIDE SEQUENCE [LARGE SCALE GENOMIC DNA]</scope>
    <source>
        <strain evidence="5 6">DSM 19970</strain>
    </source>
</reference>
<keyword evidence="3" id="KW-0234">DNA repair</keyword>